<evidence type="ECO:0000256" key="14">
    <source>
        <dbReference type="RuleBase" id="RU003357"/>
    </source>
</evidence>
<dbReference type="GO" id="GO:0015344">
    <property type="term" value="F:siderophore uptake transmembrane transporter activity"/>
    <property type="evidence" value="ECO:0007669"/>
    <property type="project" value="TreeGrafter"/>
</dbReference>
<comment type="similarity">
    <text evidence="2 13 14">Belongs to the TonB-dependent receptor family.</text>
</comment>
<dbReference type="InterPro" id="IPR039426">
    <property type="entry name" value="TonB-dep_rcpt-like"/>
</dbReference>
<evidence type="ECO:0000256" key="5">
    <source>
        <dbReference type="ARBA" id="ARBA00022496"/>
    </source>
</evidence>
<evidence type="ECO:0000256" key="1">
    <source>
        <dbReference type="ARBA" id="ARBA00004571"/>
    </source>
</evidence>
<evidence type="ECO:0000256" key="15">
    <source>
        <dbReference type="SAM" id="SignalP"/>
    </source>
</evidence>
<feature type="signal peptide" evidence="15">
    <location>
        <begin position="1"/>
        <end position="25"/>
    </location>
</feature>
<dbReference type="InterPro" id="IPR010105">
    <property type="entry name" value="TonB_sidphr_rcpt"/>
</dbReference>
<evidence type="ECO:0000256" key="8">
    <source>
        <dbReference type="ARBA" id="ARBA00023004"/>
    </source>
</evidence>
<protein>
    <submittedName>
        <fullName evidence="19">Ferrichrome-iron receptor</fullName>
    </submittedName>
</protein>
<evidence type="ECO:0000256" key="7">
    <source>
        <dbReference type="ARBA" id="ARBA00022729"/>
    </source>
</evidence>
<keyword evidence="7 15" id="KW-0732">Signal</keyword>
<keyword evidence="19" id="KW-0675">Receptor</keyword>
<reference evidence="19 20" key="1">
    <citation type="submission" date="2017-03" db="EMBL/GenBank/DDBJ databases">
        <title>Comparative genomics of the toxic Baltic Sea cyanobacteria Nodularia spumigena UHCC 0039 and its response on varying salinity.</title>
        <authorList>
            <person name="Teikari J.E."/>
        </authorList>
    </citation>
    <scope>NUCLEOTIDE SEQUENCE [LARGE SCALE GENOMIC DNA]</scope>
    <source>
        <strain evidence="19 20">UHCC 0039</strain>
    </source>
</reference>
<dbReference type="FunFam" id="2.170.130.10:FF:000001">
    <property type="entry name" value="Catecholate siderophore TonB-dependent receptor"/>
    <property type="match status" value="1"/>
</dbReference>
<dbReference type="FunFam" id="2.40.170.20:FF:000005">
    <property type="entry name" value="TonB-dependent siderophore receptor"/>
    <property type="match status" value="1"/>
</dbReference>
<dbReference type="CDD" id="cd01347">
    <property type="entry name" value="ligand_gated_channel"/>
    <property type="match status" value="1"/>
</dbReference>
<keyword evidence="11 13" id="KW-0472">Membrane</keyword>
<dbReference type="Gene3D" id="2.40.170.20">
    <property type="entry name" value="TonB-dependent receptor, beta-barrel domain"/>
    <property type="match status" value="1"/>
</dbReference>
<dbReference type="PROSITE" id="PS52016">
    <property type="entry name" value="TONB_DEPENDENT_REC_3"/>
    <property type="match status" value="1"/>
</dbReference>
<evidence type="ECO:0000256" key="3">
    <source>
        <dbReference type="ARBA" id="ARBA00022448"/>
    </source>
</evidence>
<proteinExistence type="inferred from homology"/>
<dbReference type="InterPro" id="IPR012910">
    <property type="entry name" value="Plug_dom"/>
</dbReference>
<keyword evidence="10 14" id="KW-0798">TonB box</keyword>
<evidence type="ECO:0000256" key="4">
    <source>
        <dbReference type="ARBA" id="ARBA00022452"/>
    </source>
</evidence>
<dbReference type="GeneID" id="78018382"/>
<dbReference type="Gene3D" id="2.170.130.10">
    <property type="entry name" value="TonB-dependent receptor, plug domain"/>
    <property type="match status" value="1"/>
</dbReference>
<dbReference type="KEGG" id="nsp:BMF81_03099"/>
<keyword evidence="4 13" id="KW-1134">Transmembrane beta strand</keyword>
<dbReference type="PANTHER" id="PTHR32552:SF68">
    <property type="entry name" value="FERRICHROME OUTER MEMBRANE TRANSPORTER_PHAGE RECEPTOR"/>
    <property type="match status" value="1"/>
</dbReference>
<dbReference type="InterPro" id="IPR036942">
    <property type="entry name" value="Beta-barrel_TonB_sf"/>
</dbReference>
<evidence type="ECO:0000256" key="9">
    <source>
        <dbReference type="ARBA" id="ARBA00023065"/>
    </source>
</evidence>
<evidence type="ECO:0000256" key="6">
    <source>
        <dbReference type="ARBA" id="ARBA00022692"/>
    </source>
</evidence>
<feature type="chain" id="PRO_5015620696" evidence="15">
    <location>
        <begin position="26"/>
        <end position="852"/>
    </location>
</feature>
<evidence type="ECO:0000259" key="18">
    <source>
        <dbReference type="Pfam" id="PF11741"/>
    </source>
</evidence>
<keyword evidence="3 13" id="KW-0813">Transport</keyword>
<gene>
    <name evidence="19" type="primary">fhuA_2</name>
    <name evidence="19" type="ORF">BMF81_03099</name>
</gene>
<dbReference type="NCBIfam" id="TIGR01783">
    <property type="entry name" value="TonB-siderophor"/>
    <property type="match status" value="1"/>
</dbReference>
<evidence type="ECO:0000313" key="20">
    <source>
        <dbReference type="Proteomes" id="UP000244056"/>
    </source>
</evidence>
<feature type="domain" description="TonB-dependent receptor plug" evidence="17">
    <location>
        <begin position="210"/>
        <end position="310"/>
    </location>
</feature>
<dbReference type="RefSeq" id="WP_017803723.1">
    <property type="nucleotide sequence ID" value="NZ_CAWNZE010000001.1"/>
</dbReference>
<sequence length="852" mass="93420">MSNQLQKLAWMVSLALVLVNPPVSAEENQKPIGRLSQLNNIEQSATSIQQLLAQSLIQVTGVNLQATDTGIEVILVTNQSDKLQLTNLSEGNSYIVDLLNSQLSLPNGDVVRQENPTAGITEFTVSNLNANTIRVTVTGEASAPQVQLFDSDEGLIFGVISTVSTTQTPPVEEQATTETQEPIELLVTGEQDRYRVPSASTGTRTDTLIRDIPQTIQVVPEQVIKDQRVTRLRDALLNIGGVVQDGGFGGTSDQIGIRGFFAGGTLGGSILTDGFKDGRRGIRETANVERIEVLKGPASILYGGVEPGGVINLITKQPLKDPYYNAELSVSSFSTFRPSIDISGPLNSDKTLLYRLNSVYETSDGFRDFDQDIQRFFISPTLKWEIGQATNLTVQFDYLNDERPFDRGFLAFGEGILDIPLERILGEPDDVSKIEEIGLSYRLEHNFNDNWKVRNAFRYQSSDTSDYRAEPVRLNETTGILTRNFRSNDDYQENYTLQTDVVGKFATGSINHTLLFGVDLARSTSGGTQSRAPGGITPSIDVFNPVYNAAPRPGLDELTNVVRNSQGSTDGLGIFLQNQIAFADNLKLLVGGRFDTVDQNSTDLRDGSEFGRYDSAFTPRLGIVYQPIEPISLYASYSQSFQPNFGTRPDGSILEAERGTQYEVGVKGEFLDGRLAATLAAYRITKTNIATTDLANPDFFNSIGEQRNQGIELNVAGEISPGWNVIASYSHIDAEITKDNDGLLGNSPANVPFNTASLWTTYELQQGDLQGLGFGFGLFYVGDRQGDFNNTYIIPGYLRTDAAIYYQRDNWRAGVNIQNLFNEKYFQGANFGRVAIEPGAPLTVIGSFSVTF</sequence>
<dbReference type="Pfam" id="PF11741">
    <property type="entry name" value="AMIN"/>
    <property type="match status" value="1"/>
</dbReference>
<keyword evidence="9" id="KW-0406">Ion transport</keyword>
<evidence type="ECO:0000256" key="2">
    <source>
        <dbReference type="ARBA" id="ARBA00009810"/>
    </source>
</evidence>
<name>A0A2S0Q909_NODSP</name>
<keyword evidence="8" id="KW-0408">Iron</keyword>
<dbReference type="GO" id="GO:0015891">
    <property type="term" value="P:siderophore transport"/>
    <property type="evidence" value="ECO:0007669"/>
    <property type="project" value="InterPro"/>
</dbReference>
<evidence type="ECO:0000256" key="10">
    <source>
        <dbReference type="ARBA" id="ARBA00023077"/>
    </source>
</evidence>
<dbReference type="Pfam" id="PF00593">
    <property type="entry name" value="TonB_dep_Rec_b-barrel"/>
    <property type="match status" value="1"/>
</dbReference>
<dbReference type="GO" id="GO:0038023">
    <property type="term" value="F:signaling receptor activity"/>
    <property type="evidence" value="ECO:0007669"/>
    <property type="project" value="InterPro"/>
</dbReference>
<dbReference type="InterPro" id="IPR021731">
    <property type="entry name" value="AMIN_dom"/>
</dbReference>
<organism evidence="19 20">
    <name type="scientific">Nodularia spumigena UHCC 0039</name>
    <dbReference type="NCBI Taxonomy" id="1914872"/>
    <lineage>
        <taxon>Bacteria</taxon>
        <taxon>Bacillati</taxon>
        <taxon>Cyanobacteriota</taxon>
        <taxon>Cyanophyceae</taxon>
        <taxon>Nostocales</taxon>
        <taxon>Nodulariaceae</taxon>
        <taxon>Nodularia</taxon>
    </lineage>
</organism>
<evidence type="ECO:0000256" key="13">
    <source>
        <dbReference type="PROSITE-ProRule" id="PRU01360"/>
    </source>
</evidence>
<evidence type="ECO:0000256" key="11">
    <source>
        <dbReference type="ARBA" id="ARBA00023136"/>
    </source>
</evidence>
<comment type="subcellular location">
    <subcellularLocation>
        <location evidence="1 13">Cell outer membrane</location>
        <topology evidence="1 13">Multi-pass membrane protein</topology>
    </subcellularLocation>
</comment>
<keyword evidence="12 13" id="KW-0998">Cell outer membrane</keyword>
<dbReference type="AlphaFoldDB" id="A0A2S0Q909"/>
<dbReference type="Proteomes" id="UP000244056">
    <property type="component" value="Chromosome"/>
</dbReference>
<feature type="domain" description="AMIN" evidence="18">
    <location>
        <begin position="62"/>
        <end position="157"/>
    </location>
</feature>
<dbReference type="InterPro" id="IPR037066">
    <property type="entry name" value="Plug_dom_sf"/>
</dbReference>
<dbReference type="SUPFAM" id="SSF56935">
    <property type="entry name" value="Porins"/>
    <property type="match status" value="1"/>
</dbReference>
<keyword evidence="5" id="KW-0410">Iron transport</keyword>
<evidence type="ECO:0000313" key="19">
    <source>
        <dbReference type="EMBL" id="AVZ30939.1"/>
    </source>
</evidence>
<dbReference type="PANTHER" id="PTHR32552">
    <property type="entry name" value="FERRICHROME IRON RECEPTOR-RELATED"/>
    <property type="match status" value="1"/>
</dbReference>
<feature type="domain" description="TonB-dependent receptor-like beta-barrel" evidence="16">
    <location>
        <begin position="384"/>
        <end position="820"/>
    </location>
</feature>
<evidence type="ECO:0000259" key="16">
    <source>
        <dbReference type="Pfam" id="PF00593"/>
    </source>
</evidence>
<keyword evidence="6 13" id="KW-0812">Transmembrane</keyword>
<evidence type="ECO:0000259" key="17">
    <source>
        <dbReference type="Pfam" id="PF07715"/>
    </source>
</evidence>
<dbReference type="InterPro" id="IPR000531">
    <property type="entry name" value="Beta-barrel_TonB"/>
</dbReference>
<evidence type="ECO:0000256" key="12">
    <source>
        <dbReference type="ARBA" id="ARBA00023237"/>
    </source>
</evidence>
<dbReference type="GO" id="GO:0009279">
    <property type="term" value="C:cell outer membrane"/>
    <property type="evidence" value="ECO:0007669"/>
    <property type="project" value="UniProtKB-SubCell"/>
</dbReference>
<dbReference type="Pfam" id="PF07715">
    <property type="entry name" value="Plug"/>
    <property type="match status" value="1"/>
</dbReference>
<dbReference type="EMBL" id="CP020114">
    <property type="protein sequence ID" value="AVZ30939.1"/>
    <property type="molecule type" value="Genomic_DNA"/>
</dbReference>
<accession>A0A2S0Q909</accession>